<dbReference type="InterPro" id="IPR008253">
    <property type="entry name" value="Marvel"/>
</dbReference>
<dbReference type="GO" id="GO:0005886">
    <property type="term" value="C:plasma membrane"/>
    <property type="evidence" value="ECO:0007669"/>
    <property type="project" value="TreeGrafter"/>
</dbReference>
<gene>
    <name evidence="8" type="ORF">OnM2_028095</name>
</gene>
<feature type="transmembrane region" description="Helical" evidence="5">
    <location>
        <begin position="123"/>
        <end position="143"/>
    </location>
</feature>
<comment type="caution">
    <text evidence="8">The sequence shown here is derived from an EMBL/GenBank/DDBJ whole genome shotgun (WGS) entry which is preliminary data.</text>
</comment>
<feature type="chain" id="PRO_5019289138" evidence="6">
    <location>
        <begin position="30"/>
        <end position="169"/>
    </location>
</feature>
<dbReference type="AlphaFoldDB" id="A0A420I016"/>
<keyword evidence="3 5" id="KW-1133">Transmembrane helix</keyword>
<evidence type="ECO:0000256" key="5">
    <source>
        <dbReference type="SAM" id="Phobius"/>
    </source>
</evidence>
<keyword evidence="6" id="KW-0732">Signal</keyword>
<evidence type="ECO:0000313" key="9">
    <source>
        <dbReference type="Proteomes" id="UP000286134"/>
    </source>
</evidence>
<organism evidence="8 9">
    <name type="scientific">Erysiphe neolycopersici</name>
    <dbReference type="NCBI Taxonomy" id="212602"/>
    <lineage>
        <taxon>Eukaryota</taxon>
        <taxon>Fungi</taxon>
        <taxon>Dikarya</taxon>
        <taxon>Ascomycota</taxon>
        <taxon>Pezizomycotina</taxon>
        <taxon>Leotiomycetes</taxon>
        <taxon>Erysiphales</taxon>
        <taxon>Erysiphaceae</taxon>
        <taxon>Erysiphe</taxon>
    </lineage>
</organism>
<dbReference type="PANTHER" id="PTHR28165:SF1">
    <property type="entry name" value="NON-CLASSICAL EXPORT PROTEIN 2-RELATED"/>
    <property type="match status" value="1"/>
</dbReference>
<comment type="subcellular location">
    <subcellularLocation>
        <location evidence="1">Membrane</location>
        <topology evidence="1">Multi-pass membrane protein</topology>
    </subcellularLocation>
</comment>
<accession>A0A420I016</accession>
<dbReference type="GO" id="GO:0032126">
    <property type="term" value="C:eisosome"/>
    <property type="evidence" value="ECO:0007669"/>
    <property type="project" value="TreeGrafter"/>
</dbReference>
<dbReference type="GO" id="GO:0072659">
    <property type="term" value="P:protein localization to plasma membrane"/>
    <property type="evidence" value="ECO:0007669"/>
    <property type="project" value="TreeGrafter"/>
</dbReference>
<keyword evidence="9" id="KW-1185">Reference proteome</keyword>
<dbReference type="OrthoDB" id="5423111at2759"/>
<dbReference type="PANTHER" id="PTHR28165">
    <property type="entry name" value="NON-CLASSICAL EXPORT PROTEIN 2-RELATED"/>
    <property type="match status" value="1"/>
</dbReference>
<dbReference type="GO" id="GO:0070941">
    <property type="term" value="P:eisosome assembly"/>
    <property type="evidence" value="ECO:0007669"/>
    <property type="project" value="TreeGrafter"/>
</dbReference>
<protein>
    <submittedName>
        <fullName evidence="8">Non-classical export protein 2</fullName>
    </submittedName>
</protein>
<feature type="transmembrane region" description="Helical" evidence="5">
    <location>
        <begin position="39"/>
        <end position="58"/>
    </location>
</feature>
<evidence type="ECO:0000256" key="6">
    <source>
        <dbReference type="SAM" id="SignalP"/>
    </source>
</evidence>
<evidence type="ECO:0000256" key="1">
    <source>
        <dbReference type="ARBA" id="ARBA00004141"/>
    </source>
</evidence>
<evidence type="ECO:0000256" key="2">
    <source>
        <dbReference type="ARBA" id="ARBA00022692"/>
    </source>
</evidence>
<evidence type="ECO:0000256" key="4">
    <source>
        <dbReference type="ARBA" id="ARBA00023136"/>
    </source>
</evidence>
<evidence type="ECO:0000256" key="3">
    <source>
        <dbReference type="ARBA" id="ARBA00022989"/>
    </source>
</evidence>
<dbReference type="Pfam" id="PF01284">
    <property type="entry name" value="MARVEL"/>
    <property type="match status" value="1"/>
</dbReference>
<feature type="domain" description="MARVEL" evidence="7">
    <location>
        <begin position="6"/>
        <end position="143"/>
    </location>
</feature>
<feature type="transmembrane region" description="Helical" evidence="5">
    <location>
        <begin position="65"/>
        <end position="91"/>
    </location>
</feature>
<dbReference type="EMBL" id="MCFK01002872">
    <property type="protein sequence ID" value="RKF63013.1"/>
    <property type="molecule type" value="Genomic_DNA"/>
</dbReference>
<evidence type="ECO:0000259" key="7">
    <source>
        <dbReference type="Pfam" id="PF01284"/>
    </source>
</evidence>
<dbReference type="Proteomes" id="UP000286134">
    <property type="component" value="Unassembled WGS sequence"/>
</dbReference>
<sequence length="169" mass="18223">MMDVIQTSLRCSQLLWTFLCTALFSSVIAGSFAGNPSIINFAIFVCVLSWLTCIGGMIGAFDEKYLVPMIVLVLDTTTTILSLITGIVLAAKLTVHSCGDRRYILSNSLTNGSFDPGRRCHELQAATVFMWFLFISLLGSLALDIINGTKTSITASSRNRAGAPTMSQA</sequence>
<keyword evidence="4 5" id="KW-0472">Membrane</keyword>
<evidence type="ECO:0000313" key="8">
    <source>
        <dbReference type="EMBL" id="RKF63013.1"/>
    </source>
</evidence>
<keyword evidence="2 5" id="KW-0812">Transmembrane</keyword>
<proteinExistence type="predicted"/>
<dbReference type="InterPro" id="IPR052649">
    <property type="entry name" value="NCE102-like"/>
</dbReference>
<reference evidence="8 9" key="1">
    <citation type="journal article" date="2018" name="BMC Genomics">
        <title>Comparative genome analyses reveal sequence features reflecting distinct modes of host-adaptation between dicot and monocot powdery mildew.</title>
        <authorList>
            <person name="Wu Y."/>
            <person name="Ma X."/>
            <person name="Pan Z."/>
            <person name="Kale S.D."/>
            <person name="Song Y."/>
            <person name="King H."/>
            <person name="Zhang Q."/>
            <person name="Presley C."/>
            <person name="Deng X."/>
            <person name="Wei C.I."/>
            <person name="Xiao S."/>
        </authorList>
    </citation>
    <scope>NUCLEOTIDE SEQUENCE [LARGE SCALE GENOMIC DNA]</scope>
    <source>
        <strain evidence="8">UMSG2</strain>
    </source>
</reference>
<name>A0A420I016_9PEZI</name>
<feature type="signal peptide" evidence="6">
    <location>
        <begin position="1"/>
        <end position="29"/>
    </location>
</feature>